<gene>
    <name evidence="8" type="primary">LOC113512295</name>
</gene>
<evidence type="ECO:0000259" key="6">
    <source>
        <dbReference type="Pfam" id="PF00151"/>
    </source>
</evidence>
<accession>A0A6J1WE27</accession>
<dbReference type="OrthoDB" id="199913at2759"/>
<dbReference type="InParanoid" id="A0A6J1WE27"/>
<dbReference type="InterPro" id="IPR029058">
    <property type="entry name" value="AB_hydrolase_fold"/>
</dbReference>
<dbReference type="Gene3D" id="3.40.50.1820">
    <property type="entry name" value="alpha/beta hydrolase"/>
    <property type="match status" value="1"/>
</dbReference>
<dbReference type="RefSeq" id="XP_026751884.1">
    <property type="nucleotide sequence ID" value="XM_026896083.3"/>
</dbReference>
<dbReference type="Pfam" id="PF00151">
    <property type="entry name" value="Lipase"/>
    <property type="match status" value="1"/>
</dbReference>
<dbReference type="Proteomes" id="UP001652740">
    <property type="component" value="Unplaced"/>
</dbReference>
<dbReference type="GO" id="GO:0016298">
    <property type="term" value="F:lipase activity"/>
    <property type="evidence" value="ECO:0007669"/>
    <property type="project" value="InterPro"/>
</dbReference>
<feature type="signal peptide" evidence="5">
    <location>
        <begin position="1"/>
        <end position="19"/>
    </location>
</feature>
<reference evidence="8" key="1">
    <citation type="submission" date="2025-08" db="UniProtKB">
        <authorList>
            <consortium name="RefSeq"/>
        </authorList>
    </citation>
    <scope>IDENTIFICATION</scope>
    <source>
        <tissue evidence="8">Whole larvae</tissue>
    </source>
</reference>
<keyword evidence="3" id="KW-0964">Secreted</keyword>
<dbReference type="GeneID" id="113512295"/>
<evidence type="ECO:0000256" key="5">
    <source>
        <dbReference type="SAM" id="SignalP"/>
    </source>
</evidence>
<dbReference type="GO" id="GO:0005615">
    <property type="term" value="C:extracellular space"/>
    <property type="evidence" value="ECO:0007669"/>
    <property type="project" value="TreeGrafter"/>
</dbReference>
<dbReference type="SUPFAM" id="SSF53474">
    <property type="entry name" value="alpha/beta-Hydrolases"/>
    <property type="match status" value="1"/>
</dbReference>
<evidence type="ECO:0000256" key="3">
    <source>
        <dbReference type="ARBA" id="ARBA00022525"/>
    </source>
</evidence>
<name>A0A6J1WE27_GALME</name>
<dbReference type="PANTHER" id="PTHR11610">
    <property type="entry name" value="LIPASE"/>
    <property type="match status" value="1"/>
</dbReference>
<sequence length="291" mass="32173">MAKIFSFVLLVAVLAYCKGDSINKVSRVANINRYFLYTRNNKVVPIELERLVPDNNIVLNRTTVFLVHGHGGTATTTLNSLVKNELLEITEDVNVIVVDWSEYASLSYSNADRHLLNVATYFVDFLVIQGFNSRPETIHLVGFDLGAHIVGLTGRRFPNIARITALDPSKSSYRLQKTDAIYVEVIHTDGNGLFSNGLGTQLGDLDFFPNGGNSQPGCLSNSCDHNRAWQFFAASQRLNTFLAHCCNSMTQMKYNSCRGGGFIQMGGNTLLPKTGCDSGILRVNTGRTYPY</sequence>
<feature type="domain" description="Lipase" evidence="6">
    <location>
        <begin position="32"/>
        <end position="259"/>
    </location>
</feature>
<dbReference type="KEGG" id="gmw:113512295"/>
<dbReference type="InterPro" id="IPR013818">
    <property type="entry name" value="Lipase"/>
</dbReference>
<keyword evidence="5" id="KW-0732">Signal</keyword>
<keyword evidence="7" id="KW-1185">Reference proteome</keyword>
<dbReference type="InterPro" id="IPR000734">
    <property type="entry name" value="TAG_lipase"/>
</dbReference>
<evidence type="ECO:0000256" key="1">
    <source>
        <dbReference type="ARBA" id="ARBA00004613"/>
    </source>
</evidence>
<feature type="chain" id="PRO_5026664828" evidence="5">
    <location>
        <begin position="20"/>
        <end position="291"/>
    </location>
</feature>
<dbReference type="PRINTS" id="PR00821">
    <property type="entry name" value="TAGLIPASE"/>
</dbReference>
<evidence type="ECO:0000313" key="8">
    <source>
        <dbReference type="RefSeq" id="XP_026751884.1"/>
    </source>
</evidence>
<comment type="similarity">
    <text evidence="2 4">Belongs to the AB hydrolase superfamily. Lipase family.</text>
</comment>
<proteinExistence type="inferred from homology"/>
<evidence type="ECO:0000313" key="7">
    <source>
        <dbReference type="Proteomes" id="UP001652740"/>
    </source>
</evidence>
<evidence type="ECO:0000256" key="2">
    <source>
        <dbReference type="ARBA" id="ARBA00010701"/>
    </source>
</evidence>
<dbReference type="GO" id="GO:0016042">
    <property type="term" value="P:lipid catabolic process"/>
    <property type="evidence" value="ECO:0007669"/>
    <property type="project" value="TreeGrafter"/>
</dbReference>
<dbReference type="AlphaFoldDB" id="A0A6J1WE27"/>
<protein>
    <submittedName>
        <fullName evidence="8">Inactive pancreatic lipase-related protein 1-like</fullName>
    </submittedName>
</protein>
<evidence type="ECO:0000256" key="4">
    <source>
        <dbReference type="RuleBase" id="RU004262"/>
    </source>
</evidence>
<organism evidence="7 8">
    <name type="scientific">Galleria mellonella</name>
    <name type="common">Greater wax moth</name>
    <dbReference type="NCBI Taxonomy" id="7137"/>
    <lineage>
        <taxon>Eukaryota</taxon>
        <taxon>Metazoa</taxon>
        <taxon>Ecdysozoa</taxon>
        <taxon>Arthropoda</taxon>
        <taxon>Hexapoda</taxon>
        <taxon>Insecta</taxon>
        <taxon>Pterygota</taxon>
        <taxon>Neoptera</taxon>
        <taxon>Endopterygota</taxon>
        <taxon>Lepidoptera</taxon>
        <taxon>Glossata</taxon>
        <taxon>Ditrysia</taxon>
        <taxon>Pyraloidea</taxon>
        <taxon>Pyralidae</taxon>
        <taxon>Galleriinae</taxon>
        <taxon>Galleria</taxon>
    </lineage>
</organism>
<comment type="subcellular location">
    <subcellularLocation>
        <location evidence="1">Secreted</location>
    </subcellularLocation>
</comment>